<sequence>MGVFISQSRFLINESGERFAAITHVQWFLPKTIQGNKINVQGDTTVVWLKPVIEGTYPVLCKIQDSAARIHYKAMYLTSGERVDGGAGGECQIKSEATHKEPE</sequence>
<name>A0A3B0XDA1_9ZZZZ</name>
<evidence type="ECO:0000313" key="2">
    <source>
        <dbReference type="EMBL" id="VAW62550.1"/>
    </source>
</evidence>
<protein>
    <submittedName>
        <fullName evidence="2">Uncharacterized protein</fullName>
    </submittedName>
</protein>
<dbReference type="AlphaFoldDB" id="A0A3B0XDA1"/>
<dbReference type="EMBL" id="UOFG01000175">
    <property type="protein sequence ID" value="VAW62550.1"/>
    <property type="molecule type" value="Genomic_DNA"/>
</dbReference>
<evidence type="ECO:0000256" key="1">
    <source>
        <dbReference type="SAM" id="MobiDB-lite"/>
    </source>
</evidence>
<accession>A0A3B0XDA1</accession>
<gene>
    <name evidence="2" type="ORF">MNBD_GAMMA11-798</name>
</gene>
<organism evidence="2">
    <name type="scientific">hydrothermal vent metagenome</name>
    <dbReference type="NCBI Taxonomy" id="652676"/>
    <lineage>
        <taxon>unclassified sequences</taxon>
        <taxon>metagenomes</taxon>
        <taxon>ecological metagenomes</taxon>
    </lineage>
</organism>
<reference evidence="2" key="1">
    <citation type="submission" date="2018-06" db="EMBL/GenBank/DDBJ databases">
        <authorList>
            <person name="Zhirakovskaya E."/>
        </authorList>
    </citation>
    <scope>NUCLEOTIDE SEQUENCE</scope>
</reference>
<feature type="region of interest" description="Disordered" evidence="1">
    <location>
        <begin position="83"/>
        <end position="103"/>
    </location>
</feature>
<proteinExistence type="predicted"/>